<dbReference type="Proteomes" id="UP000054477">
    <property type="component" value="Unassembled WGS sequence"/>
</dbReference>
<sequence>MSNIISLIYKHKHSVPSPASPLYSEHHALFLPSVSPGEIFHACPSLFSWATNLVVNHDDNVHLRASTNGRCADPVNLVTWEALRKFSIAGLCKKYKSHAPVSWYLTESMMASCKNGIVILKKRHPHPITNLVMVLSIWHFTAKSHVDVKRALDSMTGSSLAILRASVKAATERGETGWCVILHNVQDLHFT</sequence>
<dbReference type="AlphaFoldDB" id="A0A0C9XR39"/>
<dbReference type="EMBL" id="KN838572">
    <property type="protein sequence ID" value="KIK04134.1"/>
    <property type="molecule type" value="Genomic_DNA"/>
</dbReference>
<dbReference type="HOGENOM" id="CLU_1170813_0_0_1"/>
<organism evidence="1 2">
    <name type="scientific">Laccaria amethystina LaAM-08-1</name>
    <dbReference type="NCBI Taxonomy" id="1095629"/>
    <lineage>
        <taxon>Eukaryota</taxon>
        <taxon>Fungi</taxon>
        <taxon>Dikarya</taxon>
        <taxon>Basidiomycota</taxon>
        <taxon>Agaricomycotina</taxon>
        <taxon>Agaricomycetes</taxon>
        <taxon>Agaricomycetidae</taxon>
        <taxon>Agaricales</taxon>
        <taxon>Agaricineae</taxon>
        <taxon>Hydnangiaceae</taxon>
        <taxon>Laccaria</taxon>
    </lineage>
</organism>
<reference evidence="1 2" key="1">
    <citation type="submission" date="2014-04" db="EMBL/GenBank/DDBJ databases">
        <authorList>
            <consortium name="DOE Joint Genome Institute"/>
            <person name="Kuo A."/>
            <person name="Kohler A."/>
            <person name="Nagy L.G."/>
            <person name="Floudas D."/>
            <person name="Copeland A."/>
            <person name="Barry K.W."/>
            <person name="Cichocki N."/>
            <person name="Veneault-Fourrey C."/>
            <person name="LaButti K."/>
            <person name="Lindquist E.A."/>
            <person name="Lipzen A."/>
            <person name="Lundell T."/>
            <person name="Morin E."/>
            <person name="Murat C."/>
            <person name="Sun H."/>
            <person name="Tunlid A."/>
            <person name="Henrissat B."/>
            <person name="Grigoriev I.V."/>
            <person name="Hibbett D.S."/>
            <person name="Martin F."/>
            <person name="Nordberg H.P."/>
            <person name="Cantor M.N."/>
            <person name="Hua S.X."/>
        </authorList>
    </citation>
    <scope>NUCLEOTIDE SEQUENCE [LARGE SCALE GENOMIC DNA]</scope>
    <source>
        <strain evidence="1 2">LaAM-08-1</strain>
    </source>
</reference>
<evidence type="ECO:0000313" key="2">
    <source>
        <dbReference type="Proteomes" id="UP000054477"/>
    </source>
</evidence>
<proteinExistence type="predicted"/>
<dbReference type="STRING" id="1095629.A0A0C9XR39"/>
<reference evidence="2" key="2">
    <citation type="submission" date="2015-01" db="EMBL/GenBank/DDBJ databases">
        <title>Evolutionary Origins and Diversification of the Mycorrhizal Mutualists.</title>
        <authorList>
            <consortium name="DOE Joint Genome Institute"/>
            <consortium name="Mycorrhizal Genomics Consortium"/>
            <person name="Kohler A."/>
            <person name="Kuo A."/>
            <person name="Nagy L.G."/>
            <person name="Floudas D."/>
            <person name="Copeland A."/>
            <person name="Barry K.W."/>
            <person name="Cichocki N."/>
            <person name="Veneault-Fourrey C."/>
            <person name="LaButti K."/>
            <person name="Lindquist E.A."/>
            <person name="Lipzen A."/>
            <person name="Lundell T."/>
            <person name="Morin E."/>
            <person name="Murat C."/>
            <person name="Riley R."/>
            <person name="Ohm R."/>
            <person name="Sun H."/>
            <person name="Tunlid A."/>
            <person name="Henrissat B."/>
            <person name="Grigoriev I.V."/>
            <person name="Hibbett D.S."/>
            <person name="Martin F."/>
        </authorList>
    </citation>
    <scope>NUCLEOTIDE SEQUENCE [LARGE SCALE GENOMIC DNA]</scope>
    <source>
        <strain evidence="2">LaAM-08-1</strain>
    </source>
</reference>
<gene>
    <name evidence="1" type="ORF">K443DRAFT_130972</name>
</gene>
<protein>
    <submittedName>
        <fullName evidence="1">Uncharacterized protein</fullName>
    </submittedName>
</protein>
<keyword evidence="2" id="KW-1185">Reference proteome</keyword>
<evidence type="ECO:0000313" key="1">
    <source>
        <dbReference type="EMBL" id="KIK04134.1"/>
    </source>
</evidence>
<name>A0A0C9XR39_9AGAR</name>
<accession>A0A0C9XR39</accession>
<dbReference type="OrthoDB" id="3021788at2759"/>